<reference evidence="11" key="3">
    <citation type="submission" date="2022-09" db="EMBL/GenBank/DDBJ databases">
        <title>Complete genome sequence of Vulcanisaeta souniana.</title>
        <authorList>
            <person name="Kato S."/>
            <person name="Itoh T."/>
            <person name="Ohkuma M."/>
        </authorList>
    </citation>
    <scope>NUCLEOTIDE SEQUENCE [LARGE SCALE GENOMIC DNA]</scope>
    <source>
        <strain evidence="11">JCM 11219</strain>
    </source>
</reference>
<dbReference type="Gene3D" id="3.90.180.10">
    <property type="entry name" value="Medium-chain alcohol dehydrogenases, catalytic domain"/>
    <property type="match status" value="1"/>
</dbReference>
<dbReference type="PANTHER" id="PTHR43350">
    <property type="entry name" value="NAD-DEPENDENT ALCOHOL DEHYDROGENASE"/>
    <property type="match status" value="1"/>
</dbReference>
<dbReference type="InterPro" id="IPR011032">
    <property type="entry name" value="GroES-like_sf"/>
</dbReference>
<reference evidence="8" key="4">
    <citation type="journal article" date="2023" name="Microbiol. Resour. Announc.">
        <title>Complete Genome Sequence of Vulcanisaeta souniana Strain IC-059, a Hyperthermophilic Archaeon Isolated from Hot Spring Water in Japan.</title>
        <authorList>
            <person name="Kato S."/>
            <person name="Itoh T."/>
            <person name="Wu L."/>
            <person name="Ma J."/>
            <person name="Ohkuma M."/>
        </authorList>
    </citation>
    <scope>NUCLEOTIDE SEQUENCE</scope>
    <source>
        <strain evidence="8">JCM 11219</strain>
    </source>
</reference>
<evidence type="ECO:0000313" key="9">
    <source>
        <dbReference type="EMBL" id="GGI81718.1"/>
    </source>
</evidence>
<keyword evidence="11" id="KW-1185">Reference proteome</keyword>
<dbReference type="SUPFAM" id="SSF50129">
    <property type="entry name" value="GroES-like"/>
    <property type="match status" value="1"/>
</dbReference>
<dbReference type="EMBL" id="AP026830">
    <property type="protein sequence ID" value="BDR92843.1"/>
    <property type="molecule type" value="Genomic_DNA"/>
</dbReference>
<evidence type="ECO:0000313" key="8">
    <source>
        <dbReference type="EMBL" id="BDR92843.1"/>
    </source>
</evidence>
<dbReference type="SMART" id="SM00829">
    <property type="entry name" value="PKS_ER"/>
    <property type="match status" value="1"/>
</dbReference>
<dbReference type="Pfam" id="PF08240">
    <property type="entry name" value="ADH_N"/>
    <property type="match status" value="1"/>
</dbReference>
<keyword evidence="5" id="KW-0560">Oxidoreductase</keyword>
<dbReference type="GeneID" id="76207475"/>
<dbReference type="EMBL" id="BMNM01000008">
    <property type="protein sequence ID" value="GGI81718.1"/>
    <property type="molecule type" value="Genomic_DNA"/>
</dbReference>
<name>A0A830EAY2_9CREN</name>
<organism evidence="9 10">
    <name type="scientific">Vulcanisaeta souniana JCM 11219</name>
    <dbReference type="NCBI Taxonomy" id="1293586"/>
    <lineage>
        <taxon>Archaea</taxon>
        <taxon>Thermoproteota</taxon>
        <taxon>Thermoprotei</taxon>
        <taxon>Thermoproteales</taxon>
        <taxon>Thermoproteaceae</taxon>
        <taxon>Vulcanisaeta</taxon>
    </lineage>
</organism>
<dbReference type="PANTHER" id="PTHR43350:SF2">
    <property type="entry name" value="GROES-LIKE ZINC-BINDING ALCOHOL DEHYDROGENASE FAMILY PROTEIN"/>
    <property type="match status" value="1"/>
</dbReference>
<dbReference type="GO" id="GO:0016491">
    <property type="term" value="F:oxidoreductase activity"/>
    <property type="evidence" value="ECO:0007669"/>
    <property type="project" value="UniProtKB-KW"/>
</dbReference>
<comment type="cofactor">
    <cofactor evidence="1 6">
        <name>Zn(2+)</name>
        <dbReference type="ChEBI" id="CHEBI:29105"/>
    </cofactor>
</comment>
<dbReference type="SUPFAM" id="SSF51735">
    <property type="entry name" value="NAD(P)-binding Rossmann-fold domains"/>
    <property type="match status" value="1"/>
</dbReference>
<dbReference type="GO" id="GO:0008270">
    <property type="term" value="F:zinc ion binding"/>
    <property type="evidence" value="ECO:0007669"/>
    <property type="project" value="InterPro"/>
</dbReference>
<dbReference type="Proteomes" id="UP000657075">
    <property type="component" value="Unassembled WGS sequence"/>
</dbReference>
<evidence type="ECO:0000259" key="7">
    <source>
        <dbReference type="SMART" id="SM00829"/>
    </source>
</evidence>
<evidence type="ECO:0000256" key="2">
    <source>
        <dbReference type="ARBA" id="ARBA00008072"/>
    </source>
</evidence>
<comment type="similarity">
    <text evidence="2 6">Belongs to the zinc-containing alcohol dehydrogenase family.</text>
</comment>
<evidence type="ECO:0000256" key="6">
    <source>
        <dbReference type="RuleBase" id="RU361277"/>
    </source>
</evidence>
<dbReference type="InterPro" id="IPR020843">
    <property type="entry name" value="ER"/>
</dbReference>
<dbReference type="InterPro" id="IPR036291">
    <property type="entry name" value="NAD(P)-bd_dom_sf"/>
</dbReference>
<evidence type="ECO:0000313" key="11">
    <source>
        <dbReference type="Proteomes" id="UP001060771"/>
    </source>
</evidence>
<dbReference type="InterPro" id="IPR013149">
    <property type="entry name" value="ADH-like_C"/>
</dbReference>
<protein>
    <submittedName>
        <fullName evidence="9">Succinate-semialdehyde dehydrogenase</fullName>
    </submittedName>
</protein>
<dbReference type="Gene3D" id="3.40.50.720">
    <property type="entry name" value="NAD(P)-binding Rossmann-like Domain"/>
    <property type="match status" value="1"/>
</dbReference>
<accession>A0A830EAY2</accession>
<dbReference type="InterPro" id="IPR013154">
    <property type="entry name" value="ADH-like_N"/>
</dbReference>
<feature type="domain" description="Enoyl reductase (ER)" evidence="7">
    <location>
        <begin position="10"/>
        <end position="366"/>
    </location>
</feature>
<keyword evidence="4 6" id="KW-0862">Zinc</keyword>
<reference evidence="9" key="2">
    <citation type="submission" date="2020-09" db="EMBL/GenBank/DDBJ databases">
        <authorList>
            <person name="Sun Q."/>
            <person name="Ohkuma M."/>
        </authorList>
    </citation>
    <scope>NUCLEOTIDE SEQUENCE</scope>
    <source>
        <strain evidence="9">JCM 11219</strain>
    </source>
</reference>
<evidence type="ECO:0000256" key="3">
    <source>
        <dbReference type="ARBA" id="ARBA00022723"/>
    </source>
</evidence>
<sequence>MKAVVLRRIGFPWVMDVEDIPRPSPRRREVLIRVVGSGVCHSDLHVALGEIPFPLPAVLGHEVSGIIEEVGPDVEGLSKGDAVVTSFIVPCGECYYCRRGREELCEKFHSTLRRGVYFDGNTRFRTRDGAPIYTYLLGGWAEYTVVPATDVFKAPQSLYDKLWKLAPVGCAVMTAYGACRNAGLMPDEFVAVYGIGGVGTNIVQIASKVFNARVIAIDIKDEKLEFAQKLGAEFIINSSRVNPVDEIMKITNGRGADVAVEAIGLPATQIQAIKSVRAGGRAVMVGLSKAGAEAPYEINSLVRREVMIIGSYGGRPSQDIPVILDLIAKNIINIDMIITNIYSRLEDANEALEELHHGKILGRAVIKLP</sequence>
<proteinExistence type="inferred from homology"/>
<evidence type="ECO:0000313" key="10">
    <source>
        <dbReference type="Proteomes" id="UP000657075"/>
    </source>
</evidence>
<keyword evidence="3 6" id="KW-0479">Metal-binding</keyword>
<evidence type="ECO:0000256" key="5">
    <source>
        <dbReference type="ARBA" id="ARBA00023002"/>
    </source>
</evidence>
<dbReference type="Pfam" id="PF00107">
    <property type="entry name" value="ADH_zinc_N"/>
    <property type="match status" value="1"/>
</dbReference>
<dbReference type="InterPro" id="IPR002328">
    <property type="entry name" value="ADH_Zn_CS"/>
</dbReference>
<dbReference type="AlphaFoldDB" id="A0A830EAY2"/>
<dbReference type="OrthoDB" id="73567at2157"/>
<dbReference type="Proteomes" id="UP001060771">
    <property type="component" value="Chromosome"/>
</dbReference>
<reference evidence="9" key="1">
    <citation type="journal article" date="2014" name="Int. J. Syst. Evol. Microbiol.">
        <title>Complete genome sequence of Corynebacterium casei LMG S-19264T (=DSM 44701T), isolated from a smear-ripened cheese.</title>
        <authorList>
            <consortium name="US DOE Joint Genome Institute (JGI-PGF)"/>
            <person name="Walter F."/>
            <person name="Albersmeier A."/>
            <person name="Kalinowski J."/>
            <person name="Ruckert C."/>
        </authorList>
    </citation>
    <scope>NUCLEOTIDE SEQUENCE</scope>
    <source>
        <strain evidence="9">JCM 11219</strain>
    </source>
</reference>
<gene>
    <name evidence="9" type="ORF">GCM10007112_18040</name>
    <name evidence="8" type="ORF">Vsou_19360</name>
</gene>
<dbReference type="RefSeq" id="WP_188603650.1">
    <property type="nucleotide sequence ID" value="NZ_AP026830.1"/>
</dbReference>
<dbReference type="PROSITE" id="PS00059">
    <property type="entry name" value="ADH_ZINC"/>
    <property type="match status" value="1"/>
</dbReference>
<evidence type="ECO:0000256" key="4">
    <source>
        <dbReference type="ARBA" id="ARBA00022833"/>
    </source>
</evidence>
<evidence type="ECO:0000256" key="1">
    <source>
        <dbReference type="ARBA" id="ARBA00001947"/>
    </source>
</evidence>